<feature type="binding site" evidence="7">
    <location>
        <position position="43"/>
    </location>
    <ligand>
        <name>ATP</name>
        <dbReference type="ChEBI" id="CHEBI:30616"/>
    </ligand>
</feature>
<keyword evidence="2" id="KW-0723">Serine/threonine-protein kinase</keyword>
<dbReference type="PROSITE" id="PS00108">
    <property type="entry name" value="PROTEIN_KINASE_ST"/>
    <property type="match status" value="1"/>
</dbReference>
<name>A0ABU2JKG5_9ACTN</name>
<feature type="domain" description="Protein kinase" evidence="9">
    <location>
        <begin position="14"/>
        <end position="269"/>
    </location>
</feature>
<dbReference type="EMBL" id="JAVREO010000001">
    <property type="protein sequence ID" value="MDT0264994.1"/>
    <property type="molecule type" value="Genomic_DNA"/>
</dbReference>
<dbReference type="InterPro" id="IPR011009">
    <property type="entry name" value="Kinase-like_dom_sf"/>
</dbReference>
<gene>
    <name evidence="10" type="ORF">RM844_01690</name>
</gene>
<dbReference type="PANTHER" id="PTHR43289:SF6">
    <property type="entry name" value="SERINE_THREONINE-PROTEIN KINASE NEKL-3"/>
    <property type="match status" value="1"/>
</dbReference>
<evidence type="ECO:0000256" key="5">
    <source>
        <dbReference type="ARBA" id="ARBA00022777"/>
    </source>
</evidence>
<reference evidence="11" key="1">
    <citation type="submission" date="2023-07" db="EMBL/GenBank/DDBJ databases">
        <title>30 novel species of actinomycetes from the DSMZ collection.</title>
        <authorList>
            <person name="Nouioui I."/>
        </authorList>
    </citation>
    <scope>NUCLEOTIDE SEQUENCE [LARGE SCALE GENOMIC DNA]</scope>
    <source>
        <strain evidence="11">DSM 44915</strain>
    </source>
</reference>
<dbReference type="InterPro" id="IPR008271">
    <property type="entry name" value="Ser/Thr_kinase_AS"/>
</dbReference>
<keyword evidence="4 7" id="KW-0547">Nucleotide-binding</keyword>
<keyword evidence="5 10" id="KW-0418">Kinase</keyword>
<evidence type="ECO:0000313" key="10">
    <source>
        <dbReference type="EMBL" id="MDT0264994.1"/>
    </source>
</evidence>
<evidence type="ECO:0000256" key="1">
    <source>
        <dbReference type="ARBA" id="ARBA00012513"/>
    </source>
</evidence>
<evidence type="ECO:0000256" key="3">
    <source>
        <dbReference type="ARBA" id="ARBA00022679"/>
    </source>
</evidence>
<feature type="compositionally biased region" description="Basic and acidic residues" evidence="8">
    <location>
        <begin position="362"/>
        <end position="371"/>
    </location>
</feature>
<keyword evidence="3 10" id="KW-0808">Transferase</keyword>
<accession>A0ABU2JKG5</accession>
<evidence type="ECO:0000256" key="7">
    <source>
        <dbReference type="PROSITE-ProRule" id="PRU10141"/>
    </source>
</evidence>
<dbReference type="Gene3D" id="3.30.200.20">
    <property type="entry name" value="Phosphorylase Kinase, domain 1"/>
    <property type="match status" value="1"/>
</dbReference>
<evidence type="ECO:0000313" key="11">
    <source>
        <dbReference type="Proteomes" id="UP001183410"/>
    </source>
</evidence>
<dbReference type="InterPro" id="IPR017441">
    <property type="entry name" value="Protein_kinase_ATP_BS"/>
</dbReference>
<dbReference type="GO" id="GO:0004674">
    <property type="term" value="F:protein serine/threonine kinase activity"/>
    <property type="evidence" value="ECO:0007669"/>
    <property type="project" value="UniProtKB-EC"/>
</dbReference>
<feature type="region of interest" description="Disordered" evidence="8">
    <location>
        <begin position="277"/>
        <end position="334"/>
    </location>
</feature>
<dbReference type="PROSITE" id="PS50011">
    <property type="entry name" value="PROTEIN_KINASE_DOM"/>
    <property type="match status" value="1"/>
</dbReference>
<dbReference type="PROSITE" id="PS00107">
    <property type="entry name" value="PROTEIN_KINASE_ATP"/>
    <property type="match status" value="1"/>
</dbReference>
<evidence type="ECO:0000256" key="4">
    <source>
        <dbReference type="ARBA" id="ARBA00022741"/>
    </source>
</evidence>
<evidence type="ECO:0000259" key="9">
    <source>
        <dbReference type="PROSITE" id="PS50011"/>
    </source>
</evidence>
<dbReference type="RefSeq" id="WP_311663810.1">
    <property type="nucleotide sequence ID" value="NZ_JAVREO010000001.1"/>
</dbReference>
<evidence type="ECO:0000256" key="2">
    <source>
        <dbReference type="ARBA" id="ARBA00022527"/>
    </source>
</evidence>
<comment type="caution">
    <text evidence="10">The sequence shown here is derived from an EMBL/GenBank/DDBJ whole genome shotgun (WGS) entry which is preliminary data.</text>
</comment>
<feature type="compositionally biased region" description="Acidic residues" evidence="8">
    <location>
        <begin position="400"/>
        <end position="442"/>
    </location>
</feature>
<organism evidence="10 11">
    <name type="scientific">Streptomyces chisholmiae</name>
    <dbReference type="NCBI Taxonomy" id="3075540"/>
    <lineage>
        <taxon>Bacteria</taxon>
        <taxon>Bacillati</taxon>
        <taxon>Actinomycetota</taxon>
        <taxon>Actinomycetes</taxon>
        <taxon>Kitasatosporales</taxon>
        <taxon>Streptomycetaceae</taxon>
        <taxon>Streptomyces</taxon>
    </lineage>
</organism>
<dbReference type="SMART" id="SM00220">
    <property type="entry name" value="S_TKc"/>
    <property type="match status" value="1"/>
</dbReference>
<protein>
    <recommendedName>
        <fullName evidence="1">non-specific serine/threonine protein kinase</fullName>
        <ecNumber evidence="1">2.7.11.1</ecNumber>
    </recommendedName>
</protein>
<evidence type="ECO:0000256" key="8">
    <source>
        <dbReference type="SAM" id="MobiDB-lite"/>
    </source>
</evidence>
<dbReference type="CDD" id="cd14014">
    <property type="entry name" value="STKc_PknB_like"/>
    <property type="match status" value="1"/>
</dbReference>
<keyword evidence="6 7" id="KW-0067">ATP-binding</keyword>
<feature type="region of interest" description="Disordered" evidence="8">
    <location>
        <begin position="362"/>
        <end position="447"/>
    </location>
</feature>
<dbReference type="Proteomes" id="UP001183410">
    <property type="component" value="Unassembled WGS sequence"/>
</dbReference>
<dbReference type="EC" id="2.7.11.1" evidence="1"/>
<dbReference type="SUPFAM" id="SSF56112">
    <property type="entry name" value="Protein kinase-like (PK-like)"/>
    <property type="match status" value="1"/>
</dbReference>
<feature type="compositionally biased region" description="Low complexity" evidence="8">
    <location>
        <begin position="315"/>
        <end position="328"/>
    </location>
</feature>
<evidence type="ECO:0000256" key="6">
    <source>
        <dbReference type="ARBA" id="ARBA00022840"/>
    </source>
</evidence>
<keyword evidence="11" id="KW-1185">Reference proteome</keyword>
<dbReference type="Pfam" id="PF00069">
    <property type="entry name" value="Pkinase"/>
    <property type="match status" value="1"/>
</dbReference>
<feature type="compositionally biased region" description="Pro residues" evidence="8">
    <location>
        <begin position="299"/>
        <end position="314"/>
    </location>
</feature>
<dbReference type="Gene3D" id="1.10.510.10">
    <property type="entry name" value="Transferase(Phosphotransferase) domain 1"/>
    <property type="match status" value="1"/>
</dbReference>
<dbReference type="PANTHER" id="PTHR43289">
    <property type="entry name" value="MITOGEN-ACTIVATED PROTEIN KINASE KINASE KINASE 20-RELATED"/>
    <property type="match status" value="1"/>
</dbReference>
<dbReference type="InterPro" id="IPR000719">
    <property type="entry name" value="Prot_kinase_dom"/>
</dbReference>
<proteinExistence type="predicted"/>
<feature type="compositionally biased region" description="Pro residues" evidence="8">
    <location>
        <begin position="281"/>
        <end position="290"/>
    </location>
</feature>
<sequence>MAGAERGQVVDGRFELLRRLGRGGMGTVWRARDVALEREVALKEVRPPDGAEHVPPPEVLRERVLREARALARLNHPNVVRIYHIVDVAPHPWLVMELLPGKTLHTRARGGPVPPADAIRWGRDVLSALRAAHAAGIHHRDIKPANILLREDGSAVLTDFGIAALPGAANAPSGGGGIVGSPEYLAPERISGAPDHPAADLWSLGITLYILTEGHSPLRRESTLATLTAVLEDPIPPPVRSGPLTGALTALLQRDPAARPDAAALDALLAEAQRLAAGGPAAPPPVPVEPTPTEADLPWAPPPPPTPTPLPTPTPTATAPTRPARPAGAAGGRRARGPVVLAALLGALLLIGVPTSWVLLRDGGDEPERESAGPADPPTDDAPDEVKEEKPEPPPSPVESDTETEPEETEPEQEETQAPEPDPEEEEPEPDPDPEPDPEPDPGPEGFWVAQLFSEPVSTGEATRDHRLAAVRADVPEAQVLRSDDYASLNPGYWVIYAPGPFTDGRAAVARCAEAGLTTSNACVGRYLSQDPDDKALVCDPAGGGSGGCVRED</sequence>